<dbReference type="PROSITE" id="PS50179">
    <property type="entry name" value="VHS"/>
    <property type="match status" value="1"/>
</dbReference>
<dbReference type="InterPro" id="IPR008942">
    <property type="entry name" value="ENTH_VHS"/>
</dbReference>
<evidence type="ECO:0000313" key="4">
    <source>
        <dbReference type="Proteomes" id="UP000011777"/>
    </source>
</evidence>
<dbReference type="GO" id="GO:0051666">
    <property type="term" value="P:actin cortical patch localization"/>
    <property type="evidence" value="ECO:0007669"/>
    <property type="project" value="TreeGrafter"/>
</dbReference>
<dbReference type="OrthoDB" id="10068368at2759"/>
<dbReference type="GO" id="GO:0035091">
    <property type="term" value="F:phosphatidylinositol binding"/>
    <property type="evidence" value="ECO:0007669"/>
    <property type="project" value="InterPro"/>
</dbReference>
<keyword evidence="4" id="KW-1185">Reference proteome</keyword>
<dbReference type="EMBL" id="AOGT01000692">
    <property type="protein sequence ID" value="EMG49382.1"/>
    <property type="molecule type" value="Genomic_DNA"/>
</dbReference>
<dbReference type="SUPFAM" id="SSF89009">
    <property type="entry name" value="GAT-like domain"/>
    <property type="match status" value="1"/>
</dbReference>
<gene>
    <name evidence="3" type="ORF">G210_5861</name>
</gene>
<feature type="region of interest" description="Disordered" evidence="1">
    <location>
        <begin position="373"/>
        <end position="473"/>
    </location>
</feature>
<dbReference type="CDD" id="cd16980">
    <property type="entry name" value="VHS_Lsb5"/>
    <property type="match status" value="1"/>
</dbReference>
<dbReference type="GO" id="GO:0030479">
    <property type="term" value="C:actin cortical patch"/>
    <property type="evidence" value="ECO:0007669"/>
    <property type="project" value="TreeGrafter"/>
</dbReference>
<name>M3HPH4_CANMX</name>
<dbReference type="GO" id="GO:0007015">
    <property type="term" value="P:actin filament organization"/>
    <property type="evidence" value="ECO:0007669"/>
    <property type="project" value="InterPro"/>
</dbReference>
<dbReference type="OMA" id="YGSVHRQ"/>
<feature type="compositionally biased region" description="Acidic residues" evidence="1">
    <location>
        <begin position="169"/>
        <end position="186"/>
    </location>
</feature>
<organism evidence="3 4">
    <name type="scientific">Candida maltosa (strain Xu316)</name>
    <name type="common">Yeast</name>
    <dbReference type="NCBI Taxonomy" id="1245528"/>
    <lineage>
        <taxon>Eukaryota</taxon>
        <taxon>Fungi</taxon>
        <taxon>Dikarya</taxon>
        <taxon>Ascomycota</taxon>
        <taxon>Saccharomycotina</taxon>
        <taxon>Pichiomycetes</taxon>
        <taxon>Debaryomycetaceae</taxon>
        <taxon>Candida/Lodderomyces clade</taxon>
        <taxon>Candida</taxon>
    </lineage>
</organism>
<dbReference type="SUPFAM" id="SSF48464">
    <property type="entry name" value="ENTH/VHS domain"/>
    <property type="match status" value="1"/>
</dbReference>
<feature type="compositionally biased region" description="Polar residues" evidence="1">
    <location>
        <begin position="464"/>
        <end position="473"/>
    </location>
</feature>
<protein>
    <submittedName>
        <fullName evidence="3">LAS seventeen-binding-like protein 5, putative</fullName>
    </submittedName>
</protein>
<evidence type="ECO:0000256" key="1">
    <source>
        <dbReference type="SAM" id="MobiDB-lite"/>
    </source>
</evidence>
<feature type="compositionally biased region" description="Basic and acidic residues" evidence="1">
    <location>
        <begin position="230"/>
        <end position="239"/>
    </location>
</feature>
<evidence type="ECO:0000313" key="3">
    <source>
        <dbReference type="EMBL" id="EMG49382.1"/>
    </source>
</evidence>
<dbReference type="Proteomes" id="UP000011777">
    <property type="component" value="Unassembled WGS sequence"/>
</dbReference>
<dbReference type="GO" id="GO:0006897">
    <property type="term" value="P:endocytosis"/>
    <property type="evidence" value="ECO:0007669"/>
    <property type="project" value="InterPro"/>
</dbReference>
<evidence type="ECO:0000259" key="2">
    <source>
        <dbReference type="PROSITE" id="PS50179"/>
    </source>
</evidence>
<proteinExistence type="predicted"/>
<dbReference type="STRING" id="1245528.M3HPH4"/>
<feature type="compositionally biased region" description="Polar residues" evidence="1">
    <location>
        <begin position="432"/>
        <end position="441"/>
    </location>
</feature>
<feature type="region of interest" description="Disordered" evidence="1">
    <location>
        <begin position="160"/>
        <end position="250"/>
    </location>
</feature>
<dbReference type="eggNOG" id="KOG1087">
    <property type="taxonomic scope" value="Eukaryota"/>
</dbReference>
<dbReference type="Gene3D" id="1.25.40.90">
    <property type="match status" value="1"/>
</dbReference>
<dbReference type="InterPro" id="IPR002014">
    <property type="entry name" value="VHS_dom"/>
</dbReference>
<feature type="domain" description="VHS" evidence="2">
    <location>
        <begin position="20"/>
        <end position="157"/>
    </location>
</feature>
<feature type="compositionally biased region" description="Acidic residues" evidence="1">
    <location>
        <begin position="380"/>
        <end position="406"/>
    </location>
</feature>
<feature type="compositionally biased region" description="Basic residues" evidence="1">
    <location>
        <begin position="240"/>
        <end position="250"/>
    </location>
</feature>
<dbReference type="AlphaFoldDB" id="M3HPH4"/>
<reference evidence="3 4" key="1">
    <citation type="submission" date="2013-02" db="EMBL/GenBank/DDBJ databases">
        <title>Genome sequence of Candida maltosa Xu316, a potential industrial strain for xylitol and ethanol production.</title>
        <authorList>
            <person name="Yu J."/>
            <person name="Wang Q."/>
            <person name="Geng X."/>
            <person name="Bao W."/>
            <person name="He P."/>
            <person name="Cai J."/>
        </authorList>
    </citation>
    <scope>NUCLEOTIDE SEQUENCE [LARGE SCALE GENOMIC DNA]</scope>
    <source>
        <strain evidence="4">Xu316</strain>
    </source>
</reference>
<dbReference type="HOGENOM" id="CLU_036827_2_1_1"/>
<dbReference type="GO" id="GO:0007034">
    <property type="term" value="P:vacuolar transport"/>
    <property type="evidence" value="ECO:0007669"/>
    <property type="project" value="UniProtKB-ARBA"/>
</dbReference>
<dbReference type="PANTHER" id="PTHR47789:SF1">
    <property type="entry name" value="LAS SEVENTEEN-BINDING PROTEIN 5"/>
    <property type="match status" value="1"/>
</dbReference>
<dbReference type="InterPro" id="IPR044103">
    <property type="entry name" value="GAT_LSB5"/>
</dbReference>
<sequence length="473" mass="53474">MPLFSDHAYTSITIKINQLSDPSRNDEIDDSLELYISDLLELIKIQPHSGSTEAARAIRKKIKYGNTKNVQIRALHILELLVLNGGNQIGPAIARDEKLLDVLKGIINGHGRTGDGVPYDKKVKRRVVELAIGWKTELEGLEGYKYMQSLYKAIPKRKRDTFGRRHHDDDEDEDGEPIDPYADDNGYDNHRDEEDDDDDEGGRYREGSSSAPRTPRSPPPPRPKTRSPYAKKEIDDSNNKNKKKKKKKKKNGIVYADEEFEIPQINYKVEAPKIRELIANCYTHTTALTNLLLQLPADESPLDNEKTLEEFAKCKKIRRKVLSYLQYVGAGIASEKSSEVAALDEEFLGSLIGANEQLVEAFKKFDFKAGYSKENPAPNYDEEETDSDESYYTSESDEDEEPEQDESISARLQEVTLKPRSPPPPRPSKPSNLQSAFQAQSRPKLDKTETSESIEGNPFGDRNALSNNHSIYD</sequence>
<dbReference type="GO" id="GO:0043130">
    <property type="term" value="F:ubiquitin binding"/>
    <property type="evidence" value="ECO:0007669"/>
    <property type="project" value="InterPro"/>
</dbReference>
<accession>M3HPH4</accession>
<dbReference type="Pfam" id="PF00790">
    <property type="entry name" value="VHS"/>
    <property type="match status" value="1"/>
</dbReference>
<dbReference type="PANTHER" id="PTHR47789">
    <property type="entry name" value="LAS SEVENTEEN-BINDING PROTEIN 5"/>
    <property type="match status" value="1"/>
</dbReference>
<dbReference type="SMART" id="SM00288">
    <property type="entry name" value="VHS"/>
    <property type="match status" value="1"/>
</dbReference>
<dbReference type="CDD" id="cd14232">
    <property type="entry name" value="GAT_LSB5"/>
    <property type="match status" value="1"/>
</dbReference>
<comment type="caution">
    <text evidence="3">The sequence shown here is derived from an EMBL/GenBank/DDBJ whole genome shotgun (WGS) entry which is preliminary data.</text>
</comment>
<dbReference type="InterPro" id="IPR045007">
    <property type="entry name" value="LSB5"/>
</dbReference>